<dbReference type="GO" id="GO:0004523">
    <property type="term" value="F:RNA-DNA hybrid ribonuclease activity"/>
    <property type="evidence" value="ECO:0007669"/>
    <property type="project" value="InterPro"/>
</dbReference>
<protein>
    <submittedName>
        <fullName evidence="3">Uncharacterized protein LOC113859844</fullName>
    </submittedName>
</protein>
<evidence type="ECO:0000313" key="3">
    <source>
        <dbReference type="RefSeq" id="XP_027348318.1"/>
    </source>
</evidence>
<dbReference type="PANTHER" id="PTHR47723:SF19">
    <property type="entry name" value="POLYNUCLEOTIDYL TRANSFERASE, RIBONUCLEASE H-LIKE SUPERFAMILY PROTEIN"/>
    <property type="match status" value="1"/>
</dbReference>
<sequence>MQWIPPLNNQLKLNVNGAVSKSSGVAAYRGLIRDSLGKFIIGFYFRLNSCSPLSVKLWDLCMGLHLVMLKNIQSILIESDSKFAINLILHIQSSSHPLFTLICNIRESLRKVQFVRFSHICREVNHCVDSLVKMSLDLLSPSCWLDIPPSSLVFL</sequence>
<proteinExistence type="predicted"/>
<accession>A0A8B8KY74</accession>
<dbReference type="OrthoDB" id="1433347at2759"/>
<dbReference type="CDD" id="cd06222">
    <property type="entry name" value="RNase_H_like"/>
    <property type="match status" value="1"/>
</dbReference>
<dbReference type="PANTHER" id="PTHR47723">
    <property type="entry name" value="OS05G0353850 PROTEIN"/>
    <property type="match status" value="1"/>
</dbReference>
<dbReference type="GeneID" id="113859844"/>
<name>A0A8B8KY74_ABRPR</name>
<dbReference type="InterPro" id="IPR053151">
    <property type="entry name" value="RNase_H-like"/>
</dbReference>
<gene>
    <name evidence="3" type="primary">LOC113859844</name>
</gene>
<dbReference type="GO" id="GO:0003676">
    <property type="term" value="F:nucleic acid binding"/>
    <property type="evidence" value="ECO:0007669"/>
    <property type="project" value="InterPro"/>
</dbReference>
<dbReference type="SUPFAM" id="SSF53098">
    <property type="entry name" value="Ribonuclease H-like"/>
    <property type="match status" value="1"/>
</dbReference>
<keyword evidence="2" id="KW-1185">Reference proteome</keyword>
<reference evidence="2" key="1">
    <citation type="journal article" date="2019" name="Toxins">
        <title>Detection of Abrin-Like and Prepropulchellin-Like Toxin Genes and Transcripts Using Whole Genome Sequencing and Full-Length Transcript Sequencing of Abrus precatorius.</title>
        <authorList>
            <person name="Hovde B.T."/>
            <person name="Daligault H.E."/>
            <person name="Hanschen E.R."/>
            <person name="Kunde Y.A."/>
            <person name="Johnson M.B."/>
            <person name="Starkenburg S.R."/>
            <person name="Johnson S.L."/>
        </authorList>
    </citation>
    <scope>NUCLEOTIDE SEQUENCE [LARGE SCALE GENOMIC DNA]</scope>
</reference>
<dbReference type="InterPro" id="IPR002156">
    <property type="entry name" value="RNaseH_domain"/>
</dbReference>
<evidence type="ECO:0000313" key="2">
    <source>
        <dbReference type="Proteomes" id="UP000694853"/>
    </source>
</evidence>
<dbReference type="Pfam" id="PF13456">
    <property type="entry name" value="RVT_3"/>
    <property type="match status" value="1"/>
</dbReference>
<dbReference type="AlphaFoldDB" id="A0A8B8KY74"/>
<dbReference type="InterPro" id="IPR012337">
    <property type="entry name" value="RNaseH-like_sf"/>
</dbReference>
<dbReference type="RefSeq" id="XP_027348318.1">
    <property type="nucleotide sequence ID" value="XM_027492517.1"/>
</dbReference>
<dbReference type="KEGG" id="aprc:113859844"/>
<dbReference type="InterPro" id="IPR044730">
    <property type="entry name" value="RNase_H-like_dom_plant"/>
</dbReference>
<reference evidence="3" key="2">
    <citation type="submission" date="2025-08" db="UniProtKB">
        <authorList>
            <consortium name="RefSeq"/>
        </authorList>
    </citation>
    <scope>IDENTIFICATION</scope>
    <source>
        <tissue evidence="3">Young leaves</tissue>
    </source>
</reference>
<dbReference type="Gene3D" id="3.30.420.10">
    <property type="entry name" value="Ribonuclease H-like superfamily/Ribonuclease H"/>
    <property type="match status" value="1"/>
</dbReference>
<organism evidence="2 3">
    <name type="scientific">Abrus precatorius</name>
    <name type="common">Indian licorice</name>
    <name type="synonym">Glycine abrus</name>
    <dbReference type="NCBI Taxonomy" id="3816"/>
    <lineage>
        <taxon>Eukaryota</taxon>
        <taxon>Viridiplantae</taxon>
        <taxon>Streptophyta</taxon>
        <taxon>Embryophyta</taxon>
        <taxon>Tracheophyta</taxon>
        <taxon>Spermatophyta</taxon>
        <taxon>Magnoliopsida</taxon>
        <taxon>eudicotyledons</taxon>
        <taxon>Gunneridae</taxon>
        <taxon>Pentapetalae</taxon>
        <taxon>rosids</taxon>
        <taxon>fabids</taxon>
        <taxon>Fabales</taxon>
        <taxon>Fabaceae</taxon>
        <taxon>Papilionoideae</taxon>
        <taxon>50 kb inversion clade</taxon>
        <taxon>NPAAA clade</taxon>
        <taxon>indigoferoid/millettioid clade</taxon>
        <taxon>Abreae</taxon>
        <taxon>Abrus</taxon>
    </lineage>
</organism>
<evidence type="ECO:0000259" key="1">
    <source>
        <dbReference type="Pfam" id="PF13456"/>
    </source>
</evidence>
<dbReference type="InterPro" id="IPR036397">
    <property type="entry name" value="RNaseH_sf"/>
</dbReference>
<dbReference type="Proteomes" id="UP000694853">
    <property type="component" value="Unplaced"/>
</dbReference>
<feature type="domain" description="RNase H type-1" evidence="1">
    <location>
        <begin position="14"/>
        <end position="134"/>
    </location>
</feature>